<dbReference type="Proteomes" id="UP000037923">
    <property type="component" value="Unassembled WGS sequence"/>
</dbReference>
<keyword evidence="3" id="KW-0156">Chromatin regulator</keyword>
<evidence type="ECO:0000256" key="3">
    <source>
        <dbReference type="ARBA" id="ARBA00022853"/>
    </source>
</evidence>
<feature type="compositionally biased region" description="Low complexity" evidence="8">
    <location>
        <begin position="96"/>
        <end position="113"/>
    </location>
</feature>
<evidence type="ECO:0000256" key="1">
    <source>
        <dbReference type="ARBA" id="ARBA00004123"/>
    </source>
</evidence>
<comment type="similarity">
    <text evidence="2">Belongs to the EAF6 family.</text>
</comment>
<organism evidence="9 10">
    <name type="scientific">Leptomonas pyrrhocoris</name>
    <name type="common">Firebug parasite</name>
    <dbReference type="NCBI Taxonomy" id="157538"/>
    <lineage>
        <taxon>Eukaryota</taxon>
        <taxon>Discoba</taxon>
        <taxon>Euglenozoa</taxon>
        <taxon>Kinetoplastea</taxon>
        <taxon>Metakinetoplastina</taxon>
        <taxon>Trypanosomatida</taxon>
        <taxon>Trypanosomatidae</taxon>
        <taxon>Leishmaniinae</taxon>
        <taxon>Leptomonas</taxon>
    </lineage>
</organism>
<comment type="caution">
    <text evidence="9">The sequence shown here is derived from an EMBL/GenBank/DDBJ whole genome shotgun (WGS) entry which is preliminary data.</text>
</comment>
<evidence type="ECO:0000256" key="5">
    <source>
        <dbReference type="ARBA" id="ARBA00023054"/>
    </source>
</evidence>
<accession>A0A0M9FQU6</accession>
<evidence type="ECO:0000256" key="2">
    <source>
        <dbReference type="ARBA" id="ARBA00010916"/>
    </source>
</evidence>
<keyword evidence="5" id="KW-0175">Coiled coil</keyword>
<reference evidence="9 10" key="1">
    <citation type="submission" date="2015-07" db="EMBL/GenBank/DDBJ databases">
        <title>High-quality genome of monoxenous trypanosomatid Leptomonas pyrrhocoris.</title>
        <authorList>
            <person name="Flegontov P."/>
            <person name="Butenko A."/>
            <person name="Firsov S."/>
            <person name="Vlcek C."/>
            <person name="Logacheva M.D."/>
            <person name="Field M."/>
            <person name="Filatov D."/>
            <person name="Flegontova O."/>
            <person name="Gerasimov E."/>
            <person name="Jackson A.P."/>
            <person name="Kelly S."/>
            <person name="Opperdoes F."/>
            <person name="O'Reilly A."/>
            <person name="Votypka J."/>
            <person name="Yurchenko V."/>
            <person name="Lukes J."/>
        </authorList>
    </citation>
    <scope>NUCLEOTIDE SEQUENCE [LARGE SCALE GENOMIC DNA]</scope>
    <source>
        <strain evidence="9">H10</strain>
    </source>
</reference>
<dbReference type="InterPro" id="IPR015418">
    <property type="entry name" value="Eaf6"/>
</dbReference>
<feature type="region of interest" description="Disordered" evidence="8">
    <location>
        <begin position="233"/>
        <end position="297"/>
    </location>
</feature>
<gene>
    <name evidence="9" type="ORF">ABB37_09463</name>
</gene>
<comment type="subcellular location">
    <subcellularLocation>
        <location evidence="1">Nucleus</location>
    </subcellularLocation>
</comment>
<dbReference type="VEuPathDB" id="TriTrypDB:LpyrH10_31_1170"/>
<sequence>MSRREHGSSKAVSSDELLRQEAAVYLPPAVENQLTHIMQRRESVEAALQRMEVGIYDMESELLKHCVSFGGSLFDGFGLERRSNAHRSPVAVLTPMHSSPHMGGGSSASPSGGFEMGTTPASFPGSPLLTTTATGEQHRTYQFLINPFQGDSNGGSDANMGSTSTAVYQVGTKGATSPAFHYRIHFFSPSERVFSACSVGALSRVEIAKSTLGNSNGAAKAVMRSTAAVGAAAARGQGGGKRGRHSSSDSMRAAFAREPDAGPARRRRRDSNDDDDRGDDATAPDGNVGRRRRRHTE</sequence>
<dbReference type="GeneID" id="26909746"/>
<dbReference type="AlphaFoldDB" id="A0A0M9FQU6"/>
<name>A0A0M9FQU6_LEPPY</name>
<keyword evidence="4" id="KW-0805">Transcription regulation</keyword>
<dbReference type="EMBL" id="LGTL01000031">
    <property type="protein sequence ID" value="KPA74210.1"/>
    <property type="molecule type" value="Genomic_DNA"/>
</dbReference>
<evidence type="ECO:0008006" key="11">
    <source>
        <dbReference type="Google" id="ProtNLM"/>
    </source>
</evidence>
<evidence type="ECO:0000313" key="10">
    <source>
        <dbReference type="Proteomes" id="UP000037923"/>
    </source>
</evidence>
<keyword evidence="10" id="KW-1185">Reference proteome</keyword>
<dbReference type="GO" id="GO:0000123">
    <property type="term" value="C:histone acetyltransferase complex"/>
    <property type="evidence" value="ECO:0007669"/>
    <property type="project" value="InterPro"/>
</dbReference>
<dbReference type="RefSeq" id="XP_015652649.1">
    <property type="nucleotide sequence ID" value="XM_015808936.1"/>
</dbReference>
<evidence type="ECO:0000256" key="6">
    <source>
        <dbReference type="ARBA" id="ARBA00023163"/>
    </source>
</evidence>
<evidence type="ECO:0000313" key="9">
    <source>
        <dbReference type="EMBL" id="KPA74210.1"/>
    </source>
</evidence>
<dbReference type="PANTHER" id="PTHR13476">
    <property type="entry name" value="CHROMATIN MODIFICATION-RELATED PROTEIN MEAF6"/>
    <property type="match status" value="1"/>
</dbReference>
<keyword evidence="6" id="KW-0804">Transcription</keyword>
<evidence type="ECO:0000256" key="7">
    <source>
        <dbReference type="ARBA" id="ARBA00023242"/>
    </source>
</evidence>
<dbReference type="GO" id="GO:0006325">
    <property type="term" value="P:chromatin organization"/>
    <property type="evidence" value="ECO:0007669"/>
    <property type="project" value="UniProtKB-KW"/>
</dbReference>
<dbReference type="OMA" id="FHYRIHF"/>
<evidence type="ECO:0000256" key="4">
    <source>
        <dbReference type="ARBA" id="ARBA00023015"/>
    </source>
</evidence>
<dbReference type="GO" id="GO:0005634">
    <property type="term" value="C:nucleus"/>
    <property type="evidence" value="ECO:0007669"/>
    <property type="project" value="UniProtKB-SubCell"/>
</dbReference>
<protein>
    <recommendedName>
        <fullName evidence="11">Chromatin modification-related protein EAF6</fullName>
    </recommendedName>
</protein>
<evidence type="ECO:0000256" key="8">
    <source>
        <dbReference type="SAM" id="MobiDB-lite"/>
    </source>
</evidence>
<dbReference type="OrthoDB" id="440324at2759"/>
<feature type="region of interest" description="Disordered" evidence="8">
    <location>
        <begin position="96"/>
        <end position="118"/>
    </location>
</feature>
<keyword evidence="7" id="KW-0539">Nucleus</keyword>
<proteinExistence type="inferred from homology"/>